<dbReference type="InterPro" id="IPR051532">
    <property type="entry name" value="Ester_Hydrolysis_Enzymes"/>
</dbReference>
<evidence type="ECO:0000313" key="3">
    <source>
        <dbReference type="EMBL" id="THD75922.1"/>
    </source>
</evidence>
<proteinExistence type="predicted"/>
<dbReference type="Gene3D" id="3.40.50.1110">
    <property type="entry name" value="SGNH hydrolase"/>
    <property type="match status" value="1"/>
</dbReference>
<dbReference type="GO" id="GO:0004622">
    <property type="term" value="F:phosphatidylcholine lysophospholipase activity"/>
    <property type="evidence" value="ECO:0007669"/>
    <property type="project" value="TreeGrafter"/>
</dbReference>
<keyword evidence="4" id="KW-1185">Reference proteome</keyword>
<sequence length="210" mass="21869">MGKALAVLLLTVPAAWAQPMAVIAYGDSLTAGYGLAEGEGFVPQLQGWLTAQGQEVQVLQGGVSGDTTAGGLARLDWTLTPEVQGIIVTLGGNDMLRGIDPAVSRAKLKGILQIAQDRGLAILLVGMPGPSNYGPEYRQAFDAMYPELAAEFGAVFAPSFFEGLGEGSPADLQALFQADGIHPNRDGVALIVQALGPKVQEMIAQIAPRN</sequence>
<accession>A0A4S3MDE5</accession>
<dbReference type="InterPro" id="IPR013830">
    <property type="entry name" value="SGNH_hydro"/>
</dbReference>
<dbReference type="OrthoDB" id="9786188at2"/>
<dbReference type="Proteomes" id="UP000306113">
    <property type="component" value="Unassembled WGS sequence"/>
</dbReference>
<dbReference type="InterPro" id="IPR036514">
    <property type="entry name" value="SGNH_hydro_sf"/>
</dbReference>
<feature type="signal peptide" evidence="1">
    <location>
        <begin position="1"/>
        <end position="17"/>
    </location>
</feature>
<comment type="caution">
    <text evidence="3">The sequence shown here is derived from an EMBL/GenBank/DDBJ whole genome shotgun (WGS) entry which is preliminary data.</text>
</comment>
<evidence type="ECO:0000313" key="4">
    <source>
        <dbReference type="Proteomes" id="UP000306113"/>
    </source>
</evidence>
<reference evidence="3 4" key="1">
    <citation type="submission" date="2019-04" db="EMBL/GenBank/DDBJ databases">
        <title>Draft genome sequence of Youngimonas vesicularis.</title>
        <authorList>
            <person name="Hameed A."/>
        </authorList>
    </citation>
    <scope>NUCLEOTIDE SEQUENCE [LARGE SCALE GENOMIC DNA]</scope>
    <source>
        <strain evidence="3 4">CC-AMW-E</strain>
    </source>
</reference>
<feature type="domain" description="SGNH hydrolase-type esterase" evidence="2">
    <location>
        <begin position="24"/>
        <end position="189"/>
    </location>
</feature>
<gene>
    <name evidence="3" type="ORF">E7681_05605</name>
</gene>
<dbReference type="Pfam" id="PF13472">
    <property type="entry name" value="Lipase_GDSL_2"/>
    <property type="match status" value="1"/>
</dbReference>
<dbReference type="EMBL" id="SSMD01000002">
    <property type="protein sequence ID" value="THD75922.1"/>
    <property type="molecule type" value="Genomic_DNA"/>
</dbReference>
<dbReference type="CDD" id="cd01822">
    <property type="entry name" value="Lysophospholipase_L1_like"/>
    <property type="match status" value="1"/>
</dbReference>
<feature type="chain" id="PRO_5020712323" evidence="1">
    <location>
        <begin position="18"/>
        <end position="210"/>
    </location>
</feature>
<dbReference type="AlphaFoldDB" id="A0A4S3MDE5"/>
<evidence type="ECO:0000259" key="2">
    <source>
        <dbReference type="Pfam" id="PF13472"/>
    </source>
</evidence>
<dbReference type="PANTHER" id="PTHR30383">
    <property type="entry name" value="THIOESTERASE 1/PROTEASE 1/LYSOPHOSPHOLIPASE L1"/>
    <property type="match status" value="1"/>
</dbReference>
<dbReference type="PANTHER" id="PTHR30383:SF24">
    <property type="entry name" value="THIOESTERASE 1_PROTEASE 1_LYSOPHOSPHOLIPASE L1"/>
    <property type="match status" value="1"/>
</dbReference>
<evidence type="ECO:0000256" key="1">
    <source>
        <dbReference type="SAM" id="SignalP"/>
    </source>
</evidence>
<keyword evidence="1" id="KW-0732">Signal</keyword>
<organism evidence="3 4">
    <name type="scientific">Thalassobius vesicularis</name>
    <dbReference type="NCBI Taxonomy" id="1294297"/>
    <lineage>
        <taxon>Bacteria</taxon>
        <taxon>Pseudomonadati</taxon>
        <taxon>Pseudomonadota</taxon>
        <taxon>Alphaproteobacteria</taxon>
        <taxon>Rhodobacterales</taxon>
        <taxon>Roseobacteraceae</taxon>
        <taxon>Thalassovita</taxon>
    </lineage>
</organism>
<dbReference type="SUPFAM" id="SSF52266">
    <property type="entry name" value="SGNH hydrolase"/>
    <property type="match status" value="1"/>
</dbReference>
<name>A0A4S3MDE5_9RHOB</name>
<protein>
    <submittedName>
        <fullName evidence="3">Arylesterase</fullName>
    </submittedName>
</protein>